<dbReference type="RefSeq" id="WP_093285600.1">
    <property type="nucleotide sequence ID" value="NZ_FOFS01000007.1"/>
</dbReference>
<dbReference type="EMBL" id="FOFS01000007">
    <property type="protein sequence ID" value="SEQ53306.1"/>
    <property type="molecule type" value="Genomic_DNA"/>
</dbReference>
<accession>A0A1H9GT61</accession>
<organism evidence="1 2">
    <name type="scientific">Solimonas aquatica</name>
    <dbReference type="NCBI Taxonomy" id="489703"/>
    <lineage>
        <taxon>Bacteria</taxon>
        <taxon>Pseudomonadati</taxon>
        <taxon>Pseudomonadota</taxon>
        <taxon>Gammaproteobacteria</taxon>
        <taxon>Nevskiales</taxon>
        <taxon>Nevskiaceae</taxon>
        <taxon>Solimonas</taxon>
    </lineage>
</organism>
<dbReference type="SUPFAM" id="SSF109854">
    <property type="entry name" value="DinB/YfiT-like putative metalloenzymes"/>
    <property type="match status" value="1"/>
</dbReference>
<protein>
    <recommendedName>
        <fullName evidence="3">DUF1993 domain-containing protein</fullName>
    </recommendedName>
</protein>
<reference evidence="1 2" key="1">
    <citation type="submission" date="2016-10" db="EMBL/GenBank/DDBJ databases">
        <authorList>
            <person name="de Groot N.N."/>
        </authorList>
    </citation>
    <scope>NUCLEOTIDE SEQUENCE [LARGE SCALE GENOMIC DNA]</scope>
    <source>
        <strain evidence="1 2">DSM 25927</strain>
    </source>
</reference>
<name>A0A1H9GT61_9GAMM</name>
<dbReference type="InterPro" id="IPR018531">
    <property type="entry name" value="DUF1993"/>
</dbReference>
<dbReference type="Proteomes" id="UP000199233">
    <property type="component" value="Unassembled WGS sequence"/>
</dbReference>
<gene>
    <name evidence="1" type="ORF">SAMN04488038_107191</name>
</gene>
<dbReference type="PANTHER" id="PTHR36922:SF1">
    <property type="entry name" value="DUF1993 DOMAIN-CONTAINING PROTEIN"/>
    <property type="match status" value="1"/>
</dbReference>
<proteinExistence type="predicted"/>
<dbReference type="OrthoDB" id="338237at2"/>
<sequence length="168" mass="18822">MSLSMYEASVPVLRRTLSNLKAVLEKGAAHAQARKLEDSVFTEARLFPDMFPLCRQVWIATDMAKGCAARLAGVEPPRYEDSERSFAELVSRVNKTLAYLQDFTAAQIDGSENRAIVLQMRSGALEFKGQDYLLDFVLPNVYFHAATTYNILRHNGVELGKQDFLGKT</sequence>
<evidence type="ECO:0008006" key="3">
    <source>
        <dbReference type="Google" id="ProtNLM"/>
    </source>
</evidence>
<evidence type="ECO:0000313" key="2">
    <source>
        <dbReference type="Proteomes" id="UP000199233"/>
    </source>
</evidence>
<dbReference type="PANTHER" id="PTHR36922">
    <property type="entry name" value="BLL2446 PROTEIN"/>
    <property type="match status" value="1"/>
</dbReference>
<dbReference type="Pfam" id="PF09351">
    <property type="entry name" value="DUF1993"/>
    <property type="match status" value="1"/>
</dbReference>
<dbReference type="AlphaFoldDB" id="A0A1H9GT61"/>
<dbReference type="InterPro" id="IPR034660">
    <property type="entry name" value="DinB/YfiT-like"/>
</dbReference>
<keyword evidence="2" id="KW-1185">Reference proteome</keyword>
<dbReference type="Gene3D" id="1.20.120.450">
    <property type="entry name" value="dinb family like domain"/>
    <property type="match status" value="1"/>
</dbReference>
<evidence type="ECO:0000313" key="1">
    <source>
        <dbReference type="EMBL" id="SEQ53306.1"/>
    </source>
</evidence>
<dbReference type="STRING" id="489703.SAMN04488038_107191"/>